<dbReference type="CDD" id="cd10017">
    <property type="entry name" value="B3_DNA"/>
    <property type="match status" value="2"/>
</dbReference>
<dbReference type="PROSITE" id="PS50863">
    <property type="entry name" value="B3"/>
    <property type="match status" value="2"/>
</dbReference>
<comment type="subcellular location">
    <subcellularLocation>
        <location evidence="1">Nucleus</location>
    </subcellularLocation>
</comment>
<dbReference type="PANTHER" id="PTHR31391:SF106">
    <property type="entry name" value="B3 DOMAIN-CONTAINING PROTEIN OS01G0723500"/>
    <property type="match status" value="1"/>
</dbReference>
<keyword evidence="2" id="KW-0805">Transcription regulation</keyword>
<sequence>MLFSVSEDTGDATESVEGEQVTSEVAGTSRSKAPSLDEVNPSPQPCKKSRTYSSRVVGQSSNLLPIEVEQLQENKGGATKSLKVERITSKVAGTSISKPPSFTIVMKDSYVYGYSLVIPTNFVKEYLKEKPKDFLLQVLEGRWTVSYRNGRFCTGWNKFASDNHLNVGDVCVFELIIKSRSYCFKVTIIRLSEETCSPAMREARKFTSENPFFTVNIRADDANDFRPRVPVFFMRKYLKDKHAVTLSFGNKLWPVNLIGTVRSKLSKGWSHFANESKVGARDVCIFELINKADAVFHVRIYRNHS</sequence>
<dbReference type="GO" id="GO:0003677">
    <property type="term" value="F:DNA binding"/>
    <property type="evidence" value="ECO:0007669"/>
    <property type="project" value="UniProtKB-KW"/>
</dbReference>
<keyword evidence="9" id="KW-1185">Reference proteome</keyword>
<evidence type="ECO:0000256" key="5">
    <source>
        <dbReference type="ARBA" id="ARBA00023242"/>
    </source>
</evidence>
<dbReference type="GO" id="GO:0005634">
    <property type="term" value="C:nucleus"/>
    <property type="evidence" value="ECO:0007669"/>
    <property type="project" value="UniProtKB-SubCell"/>
</dbReference>
<evidence type="ECO:0000256" key="4">
    <source>
        <dbReference type="ARBA" id="ARBA00023163"/>
    </source>
</evidence>
<gene>
    <name evidence="8" type="ORF">Fmac_023302</name>
</gene>
<dbReference type="Pfam" id="PF02362">
    <property type="entry name" value="B3"/>
    <property type="match status" value="2"/>
</dbReference>
<dbReference type="InterPro" id="IPR015300">
    <property type="entry name" value="DNA-bd_pseudobarrel_sf"/>
</dbReference>
<feature type="compositionally biased region" description="Polar residues" evidence="6">
    <location>
        <begin position="20"/>
        <end position="32"/>
    </location>
</feature>
<dbReference type="PANTHER" id="PTHR31391">
    <property type="entry name" value="B3 DOMAIN-CONTAINING PROTEIN OS11G0197600-RELATED"/>
    <property type="match status" value="1"/>
</dbReference>
<evidence type="ECO:0000256" key="3">
    <source>
        <dbReference type="ARBA" id="ARBA00023125"/>
    </source>
</evidence>
<proteinExistence type="predicted"/>
<name>A0ABD1LL40_9FABA</name>
<evidence type="ECO:0000313" key="8">
    <source>
        <dbReference type="EMBL" id="KAL2324244.1"/>
    </source>
</evidence>
<feature type="domain" description="TF-B3" evidence="7">
    <location>
        <begin position="212"/>
        <end position="304"/>
    </location>
</feature>
<dbReference type="Proteomes" id="UP001603857">
    <property type="component" value="Unassembled WGS sequence"/>
</dbReference>
<evidence type="ECO:0000256" key="1">
    <source>
        <dbReference type="ARBA" id="ARBA00004123"/>
    </source>
</evidence>
<keyword evidence="4" id="KW-0804">Transcription</keyword>
<dbReference type="SUPFAM" id="SSF101936">
    <property type="entry name" value="DNA-binding pseudobarrel domain"/>
    <property type="match status" value="2"/>
</dbReference>
<evidence type="ECO:0000313" key="9">
    <source>
        <dbReference type="Proteomes" id="UP001603857"/>
    </source>
</evidence>
<evidence type="ECO:0000256" key="6">
    <source>
        <dbReference type="SAM" id="MobiDB-lite"/>
    </source>
</evidence>
<feature type="domain" description="TF-B3" evidence="7">
    <location>
        <begin position="101"/>
        <end position="192"/>
    </location>
</feature>
<dbReference type="InterPro" id="IPR044837">
    <property type="entry name" value="REM16-like"/>
</dbReference>
<reference evidence="8 9" key="1">
    <citation type="submission" date="2024-08" db="EMBL/GenBank/DDBJ databases">
        <title>Insights into the chromosomal genome structure of Flemingia macrophylla.</title>
        <authorList>
            <person name="Ding Y."/>
            <person name="Zhao Y."/>
            <person name="Bi W."/>
            <person name="Wu M."/>
            <person name="Zhao G."/>
            <person name="Gong Y."/>
            <person name="Li W."/>
            <person name="Zhang P."/>
        </authorList>
    </citation>
    <scope>NUCLEOTIDE SEQUENCE [LARGE SCALE GENOMIC DNA]</scope>
    <source>
        <strain evidence="8">DYQJB</strain>
        <tissue evidence="8">Leaf</tissue>
    </source>
</reference>
<organism evidence="8 9">
    <name type="scientific">Flemingia macrophylla</name>
    <dbReference type="NCBI Taxonomy" id="520843"/>
    <lineage>
        <taxon>Eukaryota</taxon>
        <taxon>Viridiplantae</taxon>
        <taxon>Streptophyta</taxon>
        <taxon>Embryophyta</taxon>
        <taxon>Tracheophyta</taxon>
        <taxon>Spermatophyta</taxon>
        <taxon>Magnoliopsida</taxon>
        <taxon>eudicotyledons</taxon>
        <taxon>Gunneridae</taxon>
        <taxon>Pentapetalae</taxon>
        <taxon>rosids</taxon>
        <taxon>fabids</taxon>
        <taxon>Fabales</taxon>
        <taxon>Fabaceae</taxon>
        <taxon>Papilionoideae</taxon>
        <taxon>50 kb inversion clade</taxon>
        <taxon>NPAAA clade</taxon>
        <taxon>indigoferoid/millettioid clade</taxon>
        <taxon>Phaseoleae</taxon>
        <taxon>Flemingia</taxon>
    </lineage>
</organism>
<comment type="caution">
    <text evidence="8">The sequence shown here is derived from an EMBL/GenBank/DDBJ whole genome shotgun (WGS) entry which is preliminary data.</text>
</comment>
<keyword evidence="3" id="KW-0238">DNA-binding</keyword>
<dbReference type="AlphaFoldDB" id="A0ABD1LL40"/>
<feature type="region of interest" description="Disordered" evidence="6">
    <location>
        <begin position="1"/>
        <end position="52"/>
    </location>
</feature>
<keyword evidence="5" id="KW-0539">Nucleus</keyword>
<dbReference type="SMART" id="SM01019">
    <property type="entry name" value="B3"/>
    <property type="match status" value="2"/>
</dbReference>
<accession>A0ABD1LL40</accession>
<dbReference type="Gene3D" id="2.40.330.10">
    <property type="entry name" value="DNA-binding pseudobarrel domain"/>
    <property type="match status" value="2"/>
</dbReference>
<evidence type="ECO:0000256" key="2">
    <source>
        <dbReference type="ARBA" id="ARBA00023015"/>
    </source>
</evidence>
<evidence type="ECO:0000259" key="7">
    <source>
        <dbReference type="PROSITE" id="PS50863"/>
    </source>
</evidence>
<protein>
    <recommendedName>
        <fullName evidence="7">TF-B3 domain-containing protein</fullName>
    </recommendedName>
</protein>
<feature type="compositionally biased region" description="Acidic residues" evidence="6">
    <location>
        <begin position="8"/>
        <end position="17"/>
    </location>
</feature>
<dbReference type="InterPro" id="IPR003340">
    <property type="entry name" value="B3_DNA-bd"/>
</dbReference>
<dbReference type="EMBL" id="JBGMDY010000008">
    <property type="protein sequence ID" value="KAL2324244.1"/>
    <property type="molecule type" value="Genomic_DNA"/>
</dbReference>